<proteinExistence type="predicted"/>
<dbReference type="SUPFAM" id="SSF56176">
    <property type="entry name" value="FAD-binding/transporter-associated domain-like"/>
    <property type="match status" value="1"/>
</dbReference>
<dbReference type="GO" id="GO:0050660">
    <property type="term" value="F:flavin adenine dinucleotide binding"/>
    <property type="evidence" value="ECO:0007669"/>
    <property type="project" value="InterPro"/>
</dbReference>
<evidence type="ECO:0000313" key="2">
    <source>
        <dbReference type="EMBL" id="STQ10614.1"/>
    </source>
</evidence>
<dbReference type="Proteomes" id="UP000255106">
    <property type="component" value="Unassembled WGS sequence"/>
</dbReference>
<keyword evidence="2" id="KW-0560">Oxidoreductase</keyword>
<name>A0A377LWQ5_ENTCL</name>
<evidence type="ECO:0000313" key="3">
    <source>
        <dbReference type="Proteomes" id="UP000255106"/>
    </source>
</evidence>
<sequence>MNHLGIDLGVTPEQILSKLDDDRVKDEDVQHDGRHAHDHDYITRVRDINADTPARYNADPDRLFESSGCAGKLAVSRSGSTPSRPRKNSRCFTSAPIS</sequence>
<dbReference type="EC" id="1.1.1.28" evidence="2"/>
<dbReference type="AlphaFoldDB" id="A0A377LWQ5"/>
<protein>
    <submittedName>
        <fullName evidence="2">D-lactate dehydrogenase</fullName>
        <ecNumber evidence="2">1.1.1.28</ecNumber>
    </submittedName>
</protein>
<dbReference type="Gene3D" id="3.30.465.10">
    <property type="match status" value="1"/>
</dbReference>
<feature type="region of interest" description="Disordered" evidence="1">
    <location>
        <begin position="73"/>
        <end position="98"/>
    </location>
</feature>
<gene>
    <name evidence="2" type="primary">dld_2</name>
    <name evidence="2" type="ORF">NCTC10005_03363</name>
</gene>
<reference evidence="2 3" key="1">
    <citation type="submission" date="2018-06" db="EMBL/GenBank/DDBJ databases">
        <authorList>
            <consortium name="Pathogen Informatics"/>
            <person name="Doyle S."/>
        </authorList>
    </citation>
    <scope>NUCLEOTIDE SEQUENCE [LARGE SCALE GENOMIC DNA]</scope>
    <source>
        <strain evidence="2 3">NCTC10005</strain>
    </source>
</reference>
<evidence type="ECO:0000256" key="1">
    <source>
        <dbReference type="SAM" id="MobiDB-lite"/>
    </source>
</evidence>
<dbReference type="GO" id="GO:0008720">
    <property type="term" value="F:D-lactate dehydrogenase (NAD+) activity"/>
    <property type="evidence" value="ECO:0007669"/>
    <property type="project" value="UniProtKB-EC"/>
</dbReference>
<dbReference type="InterPro" id="IPR016169">
    <property type="entry name" value="FAD-bd_PCMH_sub2"/>
</dbReference>
<organism evidence="2 3">
    <name type="scientific">Enterobacter cloacae</name>
    <dbReference type="NCBI Taxonomy" id="550"/>
    <lineage>
        <taxon>Bacteria</taxon>
        <taxon>Pseudomonadati</taxon>
        <taxon>Pseudomonadota</taxon>
        <taxon>Gammaproteobacteria</taxon>
        <taxon>Enterobacterales</taxon>
        <taxon>Enterobacteriaceae</taxon>
        <taxon>Enterobacter</taxon>
        <taxon>Enterobacter cloacae complex</taxon>
    </lineage>
</organism>
<dbReference type="InterPro" id="IPR036318">
    <property type="entry name" value="FAD-bd_PCMH-like_sf"/>
</dbReference>
<dbReference type="EMBL" id="UGJB01000004">
    <property type="protein sequence ID" value="STQ10614.1"/>
    <property type="molecule type" value="Genomic_DNA"/>
</dbReference>
<accession>A0A377LWQ5</accession>